<protein>
    <submittedName>
        <fullName evidence="2">Uncharacterized protein</fullName>
    </submittedName>
</protein>
<name>A0A4S8K443_MUSBA</name>
<proteinExistence type="predicted"/>
<accession>A0A4S8K443</accession>
<feature type="compositionally biased region" description="Gly residues" evidence="1">
    <location>
        <begin position="173"/>
        <end position="188"/>
    </location>
</feature>
<dbReference type="AlphaFoldDB" id="A0A4S8K443"/>
<reference evidence="2 3" key="1">
    <citation type="journal article" date="2019" name="Nat. Plants">
        <title>Genome sequencing of Musa balbisiana reveals subgenome evolution and function divergence in polyploid bananas.</title>
        <authorList>
            <person name="Yao X."/>
        </authorList>
    </citation>
    <scope>NUCLEOTIDE SEQUENCE [LARGE SCALE GENOMIC DNA]</scope>
    <source>
        <strain evidence="3">cv. DH-PKW</strain>
        <tissue evidence="2">Leaves</tissue>
    </source>
</reference>
<evidence type="ECO:0000256" key="1">
    <source>
        <dbReference type="SAM" id="MobiDB-lite"/>
    </source>
</evidence>
<sequence>MATCGDGVAGAVPPRARCYGGCDGVDGRQHCFVSVALQKEALVTKGSRSVEETAVAATIVRQRWWRGAVSPTVEVTRGLVRWPENSSGGPSRSSRVEHQGGKAAGRRAAATVVAGRNAAAAVGLAESRGGRVPFRPDGLQREEDLIVAGTAQRRGEVAGWGAAVVVVERPRSSGGGGEGGAGGNMGNR</sequence>
<gene>
    <name evidence="2" type="ORF">C4D60_Mb08t15830</name>
</gene>
<evidence type="ECO:0000313" key="3">
    <source>
        <dbReference type="Proteomes" id="UP000317650"/>
    </source>
</evidence>
<organism evidence="2 3">
    <name type="scientific">Musa balbisiana</name>
    <name type="common">Banana</name>
    <dbReference type="NCBI Taxonomy" id="52838"/>
    <lineage>
        <taxon>Eukaryota</taxon>
        <taxon>Viridiplantae</taxon>
        <taxon>Streptophyta</taxon>
        <taxon>Embryophyta</taxon>
        <taxon>Tracheophyta</taxon>
        <taxon>Spermatophyta</taxon>
        <taxon>Magnoliopsida</taxon>
        <taxon>Liliopsida</taxon>
        <taxon>Zingiberales</taxon>
        <taxon>Musaceae</taxon>
        <taxon>Musa</taxon>
    </lineage>
</organism>
<dbReference type="Proteomes" id="UP000317650">
    <property type="component" value="Chromosome 8"/>
</dbReference>
<comment type="caution">
    <text evidence="2">The sequence shown here is derived from an EMBL/GenBank/DDBJ whole genome shotgun (WGS) entry which is preliminary data.</text>
</comment>
<feature type="region of interest" description="Disordered" evidence="1">
    <location>
        <begin position="82"/>
        <end position="104"/>
    </location>
</feature>
<keyword evidence="3" id="KW-1185">Reference proteome</keyword>
<dbReference type="EMBL" id="PYDT01000002">
    <property type="protein sequence ID" value="THU69572.1"/>
    <property type="molecule type" value="Genomic_DNA"/>
</dbReference>
<feature type="region of interest" description="Disordered" evidence="1">
    <location>
        <begin position="169"/>
        <end position="188"/>
    </location>
</feature>
<evidence type="ECO:0000313" key="2">
    <source>
        <dbReference type="EMBL" id="THU69572.1"/>
    </source>
</evidence>
<feature type="compositionally biased region" description="Polar residues" evidence="1">
    <location>
        <begin position="84"/>
        <end position="93"/>
    </location>
</feature>